<protein>
    <recommendedName>
        <fullName evidence="4">Peptidyl-prolyl cis-trans isomerase</fullName>
        <shortName evidence="4">PPIase</shortName>
        <ecNumber evidence="4">5.2.1.8</ecNumber>
    </recommendedName>
</protein>
<dbReference type="PROSITE" id="PS50072">
    <property type="entry name" value="CSA_PPIASE_2"/>
    <property type="match status" value="1"/>
</dbReference>
<dbReference type="InterPro" id="IPR020892">
    <property type="entry name" value="Cyclophilin-type_PPIase_CS"/>
</dbReference>
<dbReference type="GO" id="GO:0006457">
    <property type="term" value="P:protein folding"/>
    <property type="evidence" value="ECO:0007669"/>
    <property type="project" value="InterPro"/>
</dbReference>
<dbReference type="EC" id="5.2.1.8" evidence="4"/>
<evidence type="ECO:0000256" key="2">
    <source>
        <dbReference type="ARBA" id="ARBA00023110"/>
    </source>
</evidence>
<dbReference type="PROSITE" id="PS00170">
    <property type="entry name" value="CSA_PPIASE_1"/>
    <property type="match status" value="1"/>
</dbReference>
<dbReference type="Gene3D" id="2.40.100.10">
    <property type="entry name" value="Cyclophilin-like"/>
    <property type="match status" value="2"/>
</dbReference>
<dbReference type="InterPro" id="IPR044666">
    <property type="entry name" value="Cyclophilin_A-like"/>
</dbReference>
<evidence type="ECO:0000256" key="1">
    <source>
        <dbReference type="ARBA" id="ARBA00007365"/>
    </source>
</evidence>
<keyword evidence="3 4" id="KW-0413">Isomerase</keyword>
<proteinExistence type="inferred from homology"/>
<dbReference type="PANTHER" id="PTHR45625">
    <property type="entry name" value="PEPTIDYL-PROLYL CIS-TRANS ISOMERASE-RELATED"/>
    <property type="match status" value="1"/>
</dbReference>
<comment type="catalytic activity">
    <reaction evidence="4">
        <text>[protein]-peptidylproline (omega=180) = [protein]-peptidylproline (omega=0)</text>
        <dbReference type="Rhea" id="RHEA:16237"/>
        <dbReference type="Rhea" id="RHEA-COMP:10747"/>
        <dbReference type="Rhea" id="RHEA-COMP:10748"/>
        <dbReference type="ChEBI" id="CHEBI:83833"/>
        <dbReference type="ChEBI" id="CHEBI:83834"/>
        <dbReference type="EC" id="5.2.1.8"/>
    </reaction>
</comment>
<comment type="caution">
    <text evidence="6">The sequence shown here is derived from an EMBL/GenBank/DDBJ whole genome shotgun (WGS) entry which is preliminary data.</text>
</comment>
<dbReference type="GO" id="GO:0003755">
    <property type="term" value="F:peptidyl-prolyl cis-trans isomerase activity"/>
    <property type="evidence" value="ECO:0007669"/>
    <property type="project" value="UniProtKB-UniRule"/>
</dbReference>
<gene>
    <name evidence="6" type="ORF">COA71_13705</name>
</gene>
<evidence type="ECO:0000313" key="6">
    <source>
        <dbReference type="EMBL" id="PCJ39543.1"/>
    </source>
</evidence>
<dbReference type="PANTHER" id="PTHR45625:SF4">
    <property type="entry name" value="PEPTIDYLPROLYL ISOMERASE DOMAIN AND WD REPEAT-CONTAINING PROTEIN 1"/>
    <property type="match status" value="1"/>
</dbReference>
<evidence type="ECO:0000256" key="4">
    <source>
        <dbReference type="RuleBase" id="RU363019"/>
    </source>
</evidence>
<evidence type="ECO:0000259" key="5">
    <source>
        <dbReference type="PROSITE" id="PS50072"/>
    </source>
</evidence>
<dbReference type="CDD" id="cd00317">
    <property type="entry name" value="cyclophilin"/>
    <property type="match status" value="1"/>
</dbReference>
<dbReference type="InterPro" id="IPR029000">
    <property type="entry name" value="Cyclophilin-like_dom_sf"/>
</dbReference>
<reference evidence="7" key="1">
    <citation type="submission" date="2017-08" db="EMBL/GenBank/DDBJ databases">
        <title>A dynamic microbial community with high functional redundancy inhabits the cold, oxic subseafloor aquifer.</title>
        <authorList>
            <person name="Tully B.J."/>
            <person name="Wheat C.G."/>
            <person name="Glazer B.T."/>
            <person name="Huber J.A."/>
        </authorList>
    </citation>
    <scope>NUCLEOTIDE SEQUENCE [LARGE SCALE GENOMIC DNA]</scope>
</reference>
<dbReference type="Pfam" id="PF00160">
    <property type="entry name" value="Pro_isomerase"/>
    <property type="match status" value="1"/>
</dbReference>
<comment type="similarity">
    <text evidence="1 4">Belongs to the cyclophilin-type PPIase family.</text>
</comment>
<evidence type="ECO:0000313" key="7">
    <source>
        <dbReference type="Proteomes" id="UP000228987"/>
    </source>
</evidence>
<comment type="function">
    <text evidence="4">PPIases accelerate the folding of proteins. It catalyzes the cis-trans isomerization of proline imidic peptide bonds in oligopeptides.</text>
</comment>
<keyword evidence="2 4" id="KW-0697">Rotamase</keyword>
<dbReference type="AlphaFoldDB" id="A0A2A5C6Z8"/>
<organism evidence="6 7">
    <name type="scientific">SAR86 cluster bacterium</name>
    <dbReference type="NCBI Taxonomy" id="2030880"/>
    <lineage>
        <taxon>Bacteria</taxon>
        <taxon>Pseudomonadati</taxon>
        <taxon>Pseudomonadota</taxon>
        <taxon>Gammaproteobacteria</taxon>
        <taxon>SAR86 cluster</taxon>
    </lineage>
</organism>
<evidence type="ECO:0000256" key="3">
    <source>
        <dbReference type="ARBA" id="ARBA00023235"/>
    </source>
</evidence>
<accession>A0A2A5C6Z8</accession>
<name>A0A2A5C6Z8_9GAMM</name>
<feature type="domain" description="PPIase cyclophilin-type" evidence="5">
    <location>
        <begin position="51"/>
        <end position="290"/>
    </location>
</feature>
<sequence>MKDILSNALIALLFTAQFLIVQAGFSQDNQPENQDISALREDPDNPLVEIQTSMGSIILELFPKEAPETVANFIDLAEGRKSFLDPESGALVTRPFYDGLIFHRVIDGFMIQGGSPTGIGNGTPGFSFPDEINARSLGLDRMQALDDEGVPHPFLRIASQTQFQSVILEPLYAELNISSQEELENNIAAIEERISNLTVKDVYENQGYEYTETLISRMPVRGVIAMANSGPNSNGSQFFINLIDTEWLAGKHTVFGRVRQGMDVLDTIGGTSVDEQDRPLQDVRLIQVKVLQ</sequence>
<dbReference type="Proteomes" id="UP000228987">
    <property type="component" value="Unassembled WGS sequence"/>
</dbReference>
<dbReference type="PRINTS" id="PR00153">
    <property type="entry name" value="CSAPPISMRASE"/>
</dbReference>
<dbReference type="InterPro" id="IPR002130">
    <property type="entry name" value="Cyclophilin-type_PPIase_dom"/>
</dbReference>
<dbReference type="SUPFAM" id="SSF50891">
    <property type="entry name" value="Cyclophilin-like"/>
    <property type="match status" value="1"/>
</dbReference>
<dbReference type="EMBL" id="NVWI01000014">
    <property type="protein sequence ID" value="PCJ39543.1"/>
    <property type="molecule type" value="Genomic_DNA"/>
</dbReference>